<gene>
    <name evidence="1" type="ORF">OPT61_g3585</name>
</gene>
<name>A0ACC2IHE1_9PLEO</name>
<evidence type="ECO:0000313" key="1">
    <source>
        <dbReference type="EMBL" id="KAJ8114576.1"/>
    </source>
</evidence>
<accession>A0ACC2IHE1</accession>
<dbReference type="EMBL" id="JAPHNI010000186">
    <property type="protein sequence ID" value="KAJ8114576.1"/>
    <property type="molecule type" value="Genomic_DNA"/>
</dbReference>
<comment type="caution">
    <text evidence="1">The sequence shown here is derived from an EMBL/GenBank/DDBJ whole genome shotgun (WGS) entry which is preliminary data.</text>
</comment>
<protein>
    <submittedName>
        <fullName evidence="1">Uncharacterized protein</fullName>
    </submittedName>
</protein>
<sequence>MARRRADDDVERRRVRPLRPAPEPGRVYWHKDRLIHELRHICPTELSFFPDASTFNFWNAVTNDGAHEFRPLEIGNVWPRSPSEADYDLAPQSLFVIDRGAYNSDPPELFPFSSEGAVQHYIVEANGFDPSGVFEAFRQVNVDRSEHVNPRLNDPLIISLIQFIFILRGMRRYYFYPTPHNAPPRIQLGFLVEALHLVATHRARLAAQLPTPQMNGSGLSGPQRQQASIAPTSAIREEGTFHAADINGHANNHITTNGVMANGDRRAVRATTNGVLPNRSMENGTTTEGFMPNGTGDRTAAQAGSNQALSNGTMTNGTLANGVTTRGTMPNGTGAGTAVTVNLNGALPNGIMENGSTTEGSIPEETGASPETLLHGADDDHEMDSQDSRASRL</sequence>
<proteinExistence type="predicted"/>
<reference evidence="1" key="1">
    <citation type="submission" date="2022-11" db="EMBL/GenBank/DDBJ databases">
        <title>Genome Sequence of Boeremia exigua.</title>
        <authorList>
            <person name="Buettner E."/>
        </authorList>
    </citation>
    <scope>NUCLEOTIDE SEQUENCE</scope>
    <source>
        <strain evidence="1">CU02</strain>
    </source>
</reference>
<organism evidence="1 2">
    <name type="scientific">Boeremia exigua</name>
    <dbReference type="NCBI Taxonomy" id="749465"/>
    <lineage>
        <taxon>Eukaryota</taxon>
        <taxon>Fungi</taxon>
        <taxon>Dikarya</taxon>
        <taxon>Ascomycota</taxon>
        <taxon>Pezizomycotina</taxon>
        <taxon>Dothideomycetes</taxon>
        <taxon>Pleosporomycetidae</taxon>
        <taxon>Pleosporales</taxon>
        <taxon>Pleosporineae</taxon>
        <taxon>Didymellaceae</taxon>
        <taxon>Boeremia</taxon>
    </lineage>
</organism>
<dbReference type="Proteomes" id="UP001153331">
    <property type="component" value="Unassembled WGS sequence"/>
</dbReference>
<keyword evidence="2" id="KW-1185">Reference proteome</keyword>
<evidence type="ECO:0000313" key="2">
    <source>
        <dbReference type="Proteomes" id="UP001153331"/>
    </source>
</evidence>